<reference evidence="4" key="1">
    <citation type="submission" date="2023-04" db="EMBL/GenBank/DDBJ databases">
        <title>Phytophthora lilii NBRC 32176.</title>
        <authorList>
            <person name="Ichikawa N."/>
            <person name="Sato H."/>
            <person name="Tonouchi N."/>
        </authorList>
    </citation>
    <scope>NUCLEOTIDE SEQUENCE</scope>
    <source>
        <strain evidence="4">NBRC 32176</strain>
    </source>
</reference>
<dbReference type="AlphaFoldDB" id="A0A9W6TCL7"/>
<dbReference type="Gene3D" id="3.40.50.300">
    <property type="entry name" value="P-loop containing nucleotide triphosphate hydrolases"/>
    <property type="match status" value="1"/>
</dbReference>
<keyword evidence="5" id="KW-1185">Reference proteome</keyword>
<keyword evidence="2 3" id="KW-0342">GTP-binding</keyword>
<keyword evidence="1 3" id="KW-0547">Nucleotide-binding</keyword>
<dbReference type="SMART" id="SM00177">
    <property type="entry name" value="ARF"/>
    <property type="match status" value="1"/>
</dbReference>
<dbReference type="InterPro" id="IPR024156">
    <property type="entry name" value="Small_GTPase_ARF"/>
</dbReference>
<name>A0A9W6TCL7_9STRA</name>
<dbReference type="GO" id="GO:0003924">
    <property type="term" value="F:GTPase activity"/>
    <property type="evidence" value="ECO:0007669"/>
    <property type="project" value="InterPro"/>
</dbReference>
<evidence type="ECO:0000256" key="2">
    <source>
        <dbReference type="ARBA" id="ARBA00023134"/>
    </source>
</evidence>
<evidence type="ECO:0000313" key="5">
    <source>
        <dbReference type="Proteomes" id="UP001165083"/>
    </source>
</evidence>
<protein>
    <submittedName>
        <fullName evidence="4">Unnamed protein product</fullName>
    </submittedName>
</protein>
<proteinExistence type="predicted"/>
<dbReference type="InterPro" id="IPR027417">
    <property type="entry name" value="P-loop_NTPase"/>
</dbReference>
<evidence type="ECO:0000313" key="4">
    <source>
        <dbReference type="EMBL" id="GMF10843.1"/>
    </source>
</evidence>
<feature type="binding site" evidence="3">
    <location>
        <begin position="53"/>
        <end position="56"/>
    </location>
    <ligand>
        <name>GTP</name>
        <dbReference type="ChEBI" id="CHEBI:37565"/>
    </ligand>
</feature>
<organism evidence="4 5">
    <name type="scientific">Phytophthora lilii</name>
    <dbReference type="NCBI Taxonomy" id="2077276"/>
    <lineage>
        <taxon>Eukaryota</taxon>
        <taxon>Sar</taxon>
        <taxon>Stramenopiles</taxon>
        <taxon>Oomycota</taxon>
        <taxon>Peronosporomycetes</taxon>
        <taxon>Peronosporales</taxon>
        <taxon>Peronosporaceae</taxon>
        <taxon>Phytophthora</taxon>
    </lineage>
</organism>
<accession>A0A9W6TCL7</accession>
<dbReference type="PROSITE" id="PS51417">
    <property type="entry name" value="ARF"/>
    <property type="match status" value="1"/>
</dbReference>
<dbReference type="Proteomes" id="UP001165083">
    <property type="component" value="Unassembled WGS sequence"/>
</dbReference>
<dbReference type="GO" id="GO:0005525">
    <property type="term" value="F:GTP binding"/>
    <property type="evidence" value="ECO:0007669"/>
    <property type="project" value="UniProtKB-KW"/>
</dbReference>
<dbReference type="SUPFAM" id="SSF52540">
    <property type="entry name" value="P-loop containing nucleoside triphosphate hydrolases"/>
    <property type="match status" value="1"/>
</dbReference>
<dbReference type="PANTHER" id="PTHR11711">
    <property type="entry name" value="ADP RIBOSYLATION FACTOR-RELATED"/>
    <property type="match status" value="1"/>
</dbReference>
<sequence>MNNVMSIALYYNDAVIFVVDAADIERIDDAKTALHQVFEAEELVDSNLLVFANKQDQPNAISVKELRQRMGLENVTMNATHVQACVATTGDGMYEGLDWLAEAVTQNISIERPKINLY</sequence>
<dbReference type="EMBL" id="BSXW01000055">
    <property type="protein sequence ID" value="GMF10843.1"/>
    <property type="molecule type" value="Genomic_DNA"/>
</dbReference>
<comment type="caution">
    <text evidence="4">The sequence shown here is derived from an EMBL/GenBank/DDBJ whole genome shotgun (WGS) entry which is preliminary data.</text>
</comment>
<dbReference type="InterPro" id="IPR006689">
    <property type="entry name" value="Small_GTPase_ARF/SAR"/>
</dbReference>
<evidence type="ECO:0000256" key="3">
    <source>
        <dbReference type="PIRSR" id="PIRSR606689-1"/>
    </source>
</evidence>
<dbReference type="OrthoDB" id="2011769at2759"/>
<evidence type="ECO:0000256" key="1">
    <source>
        <dbReference type="ARBA" id="ARBA00022741"/>
    </source>
</evidence>
<gene>
    <name evidence="4" type="ORF">Plil01_000160800</name>
</gene>
<dbReference type="Pfam" id="PF00025">
    <property type="entry name" value="Arf"/>
    <property type="match status" value="1"/>
</dbReference>